<dbReference type="PANTHER" id="PTHR30244">
    <property type="entry name" value="TRANSAMINASE"/>
    <property type="match status" value="1"/>
</dbReference>
<dbReference type="Gene3D" id="3.40.640.10">
    <property type="entry name" value="Type I PLP-dependent aspartate aminotransferase-like (Major domain)"/>
    <property type="match status" value="1"/>
</dbReference>
<dbReference type="GO" id="GO:0008483">
    <property type="term" value="F:transaminase activity"/>
    <property type="evidence" value="ECO:0007669"/>
    <property type="project" value="UniProtKB-KW"/>
</dbReference>
<name>A0A433J6Q6_9PROT</name>
<keyword evidence="6" id="KW-0808">Transferase</keyword>
<evidence type="ECO:0000256" key="3">
    <source>
        <dbReference type="PIRSR" id="PIRSR000390-1"/>
    </source>
</evidence>
<evidence type="ECO:0000313" key="7">
    <source>
        <dbReference type="Proteomes" id="UP000280346"/>
    </source>
</evidence>
<accession>A0A433J6Q6</accession>
<feature type="modified residue" description="N6-(pyridoxal phosphate)lysine" evidence="4">
    <location>
        <position position="207"/>
    </location>
</feature>
<dbReference type="OrthoDB" id="9768668at2"/>
<dbReference type="PANTHER" id="PTHR30244:SF9">
    <property type="entry name" value="PROTEIN RV3402C"/>
    <property type="match status" value="1"/>
</dbReference>
<evidence type="ECO:0000313" key="6">
    <source>
        <dbReference type="EMBL" id="RUQ68852.1"/>
    </source>
</evidence>
<dbReference type="InterPro" id="IPR015424">
    <property type="entry name" value="PyrdxlP-dep_Trfase"/>
</dbReference>
<dbReference type="Gene3D" id="3.90.1150.10">
    <property type="entry name" value="Aspartate Aminotransferase, domain 1"/>
    <property type="match status" value="1"/>
</dbReference>
<evidence type="ECO:0000256" key="5">
    <source>
        <dbReference type="RuleBase" id="RU004508"/>
    </source>
</evidence>
<reference evidence="6 7" key="1">
    <citation type="submission" date="2018-12" db="EMBL/GenBank/DDBJ databases">
        <authorList>
            <person name="Yang Y."/>
        </authorList>
    </citation>
    <scope>NUCLEOTIDE SEQUENCE [LARGE SCALE GENOMIC DNA]</scope>
    <source>
        <strain evidence="6 7">GSF71</strain>
    </source>
</reference>
<dbReference type="GO" id="GO:0000271">
    <property type="term" value="P:polysaccharide biosynthetic process"/>
    <property type="evidence" value="ECO:0007669"/>
    <property type="project" value="TreeGrafter"/>
</dbReference>
<dbReference type="PIRSF" id="PIRSF000390">
    <property type="entry name" value="PLP_StrS"/>
    <property type="match status" value="1"/>
</dbReference>
<sequence>MTESNEAGSLAELAVFGAAPLFSRARTTGQLANRDPDRFFALASGAFERRWLTNQGPLVQELEERLCRFHGTAHCVTFANACFALALALRTLARPGAKRVLLPALTFRGLPHLIRWAGLEPQYCDVDPVTHTLAPESLARHIGPDTAAVLAVDNVNALCDIDAIERLTGAAGVPLLMDCVYGIGGSYGRDRVGSRGRASVFSLHATKLINGFEGGYLTTDDDALALDLRSQRNFGFGDDGLVRQLGLNGKLNELHAAFALSNLPHVQSIVDGNAERFAAYRHGLAGIPWVSFADYSRSPGTYSLVLLRVAPDAPYTRDALIRILRAENALVRPYYAPPLHRVDPVPASGGAPAVELPVSDQVSREFIQMPVGDLVSVEDIGAISRFFTTLDRRSGSIAGRLRELPR</sequence>
<dbReference type="AlphaFoldDB" id="A0A433J6Q6"/>
<organism evidence="6 7">
    <name type="scientific">Azospirillum doebereinerae</name>
    <dbReference type="NCBI Taxonomy" id="92933"/>
    <lineage>
        <taxon>Bacteria</taxon>
        <taxon>Pseudomonadati</taxon>
        <taxon>Pseudomonadota</taxon>
        <taxon>Alphaproteobacteria</taxon>
        <taxon>Rhodospirillales</taxon>
        <taxon>Azospirillaceae</taxon>
        <taxon>Azospirillum</taxon>
    </lineage>
</organism>
<evidence type="ECO:0000256" key="1">
    <source>
        <dbReference type="ARBA" id="ARBA00022898"/>
    </source>
</evidence>
<dbReference type="Proteomes" id="UP000280346">
    <property type="component" value="Unassembled WGS sequence"/>
</dbReference>
<gene>
    <name evidence="6" type="ORF">EJ913_16875</name>
</gene>
<comment type="caution">
    <text evidence="6">The sequence shown here is derived from an EMBL/GenBank/DDBJ whole genome shotgun (WGS) entry which is preliminary data.</text>
</comment>
<dbReference type="InterPro" id="IPR015422">
    <property type="entry name" value="PyrdxlP-dep_Trfase_small"/>
</dbReference>
<dbReference type="RefSeq" id="WP_126999943.1">
    <property type="nucleotide sequence ID" value="NZ_JBNPXW010000012.1"/>
</dbReference>
<dbReference type="Pfam" id="PF01041">
    <property type="entry name" value="DegT_DnrJ_EryC1"/>
    <property type="match status" value="1"/>
</dbReference>
<dbReference type="EMBL" id="RZIJ01000013">
    <property type="protein sequence ID" value="RUQ68852.1"/>
    <property type="molecule type" value="Genomic_DNA"/>
</dbReference>
<dbReference type="GO" id="GO:0030170">
    <property type="term" value="F:pyridoxal phosphate binding"/>
    <property type="evidence" value="ECO:0007669"/>
    <property type="project" value="TreeGrafter"/>
</dbReference>
<keyword evidence="1 4" id="KW-0663">Pyridoxal phosphate</keyword>
<evidence type="ECO:0000256" key="4">
    <source>
        <dbReference type="PIRSR" id="PIRSR000390-2"/>
    </source>
</evidence>
<feature type="active site" description="Proton acceptor" evidence="3">
    <location>
        <position position="207"/>
    </location>
</feature>
<dbReference type="SUPFAM" id="SSF53383">
    <property type="entry name" value="PLP-dependent transferases"/>
    <property type="match status" value="1"/>
</dbReference>
<keyword evidence="7" id="KW-1185">Reference proteome</keyword>
<evidence type="ECO:0000256" key="2">
    <source>
        <dbReference type="ARBA" id="ARBA00037999"/>
    </source>
</evidence>
<keyword evidence="6" id="KW-0032">Aminotransferase</keyword>
<dbReference type="InterPro" id="IPR000653">
    <property type="entry name" value="DegT/StrS_aminotransferase"/>
</dbReference>
<proteinExistence type="inferred from homology"/>
<protein>
    <submittedName>
        <fullName evidence="6">Aminotransferase class I/II-fold pyridoxal phosphate-dependent enzyme</fullName>
    </submittedName>
</protein>
<comment type="similarity">
    <text evidence="2 5">Belongs to the DegT/DnrJ/EryC1 family.</text>
</comment>
<dbReference type="InterPro" id="IPR015421">
    <property type="entry name" value="PyrdxlP-dep_Trfase_major"/>
</dbReference>